<dbReference type="Proteomes" id="UP000046395">
    <property type="component" value="Unassembled WGS sequence"/>
</dbReference>
<evidence type="ECO:0000256" key="5">
    <source>
        <dbReference type="ARBA" id="ARBA00022737"/>
    </source>
</evidence>
<feature type="repeat" description="Solcar" evidence="13">
    <location>
        <begin position="226"/>
        <end position="317"/>
    </location>
</feature>
<comment type="subcellular location">
    <subcellularLocation>
        <location evidence="1">Mitochondrion membrane</location>
        <topology evidence="1">Multi-pass membrane protein</topology>
    </subcellularLocation>
</comment>
<evidence type="ECO:0000256" key="4">
    <source>
        <dbReference type="ARBA" id="ARBA00022692"/>
    </source>
</evidence>
<dbReference type="GO" id="GO:0031966">
    <property type="term" value="C:mitochondrial membrane"/>
    <property type="evidence" value="ECO:0007669"/>
    <property type="project" value="UniProtKB-SubCell"/>
</dbReference>
<dbReference type="InterPro" id="IPR018108">
    <property type="entry name" value="MCP_transmembrane"/>
</dbReference>
<dbReference type="InterPro" id="IPR023395">
    <property type="entry name" value="MCP_dom_sf"/>
</dbReference>
<evidence type="ECO:0000256" key="3">
    <source>
        <dbReference type="ARBA" id="ARBA00022448"/>
    </source>
</evidence>
<dbReference type="Pfam" id="PF00153">
    <property type="entry name" value="Mito_carr"/>
    <property type="match status" value="3"/>
</dbReference>
<sequence>MVGFNPTAQKNERLSALDHSIAGSVSGAITRAISQPFDVLKIRFQLQLEPIKRASERSKYRDLLQAVSTIVKEEGPSALWKGHVPAQALSILYTLAQFVSYEFITEQSYRHIPSMVSQKVYDRLPIKFLSGAIAGSMATVTTLPLDVLRTRLVAQGEPKVYKHMRHAACSIIRNDGFLGLYRGFIPAVLQVAPYTGFVFLFYDFTLNVWKSVVPSNPNKHDSGGFETFICGGIAGVSAKALVYPLDLLKKRLQVVGFEEARKSFGSTAHYTGLLQCALSIITKEGSLSFYKGFSSTVLKAATVSSCSFSCYEQVCRFLKTFHQRIGK</sequence>
<dbReference type="PRINTS" id="PR00926">
    <property type="entry name" value="MITOCARRIER"/>
</dbReference>
<dbReference type="GO" id="GO:0090422">
    <property type="term" value="F:thiamine pyrophosphate transmembrane transporter activity"/>
    <property type="evidence" value="ECO:0007669"/>
    <property type="project" value="UniProtKB-ARBA"/>
</dbReference>
<keyword evidence="7" id="KW-0496">Mitochondrion</keyword>
<organism evidence="15 16">
    <name type="scientific">Trichuris muris</name>
    <name type="common">Mouse whipworm</name>
    <dbReference type="NCBI Taxonomy" id="70415"/>
    <lineage>
        <taxon>Eukaryota</taxon>
        <taxon>Metazoa</taxon>
        <taxon>Ecdysozoa</taxon>
        <taxon>Nematoda</taxon>
        <taxon>Enoplea</taxon>
        <taxon>Dorylaimia</taxon>
        <taxon>Trichinellida</taxon>
        <taxon>Trichuridae</taxon>
        <taxon>Trichuris</taxon>
    </lineage>
</organism>
<comment type="similarity">
    <text evidence="2 14">Belongs to the mitochondrial carrier (TC 2.A.29) family.</text>
</comment>
<evidence type="ECO:0000256" key="13">
    <source>
        <dbReference type="PROSITE-ProRule" id="PRU00282"/>
    </source>
</evidence>
<feature type="repeat" description="Solcar" evidence="13">
    <location>
        <begin position="14"/>
        <end position="107"/>
    </location>
</feature>
<evidence type="ECO:0000313" key="15">
    <source>
        <dbReference type="Proteomes" id="UP000046395"/>
    </source>
</evidence>
<evidence type="ECO:0000256" key="7">
    <source>
        <dbReference type="ARBA" id="ARBA00023128"/>
    </source>
</evidence>
<reference evidence="16" key="1">
    <citation type="submission" date="2019-12" db="UniProtKB">
        <authorList>
            <consortium name="WormBaseParasite"/>
        </authorList>
    </citation>
    <scope>IDENTIFICATION</scope>
</reference>
<accession>A0A5S6QR53</accession>
<evidence type="ECO:0000256" key="12">
    <source>
        <dbReference type="ARBA" id="ARBA00050799"/>
    </source>
</evidence>
<feature type="repeat" description="Solcar" evidence="13">
    <location>
        <begin position="122"/>
        <end position="208"/>
    </location>
</feature>
<keyword evidence="4 13" id="KW-0812">Transmembrane</keyword>
<evidence type="ECO:0000256" key="11">
    <source>
        <dbReference type="ARBA" id="ARBA00041879"/>
    </source>
</evidence>
<dbReference type="STRING" id="70415.A0A5S6QR53"/>
<evidence type="ECO:0000256" key="14">
    <source>
        <dbReference type="RuleBase" id="RU000488"/>
    </source>
</evidence>
<protein>
    <recommendedName>
        <fullName evidence="10">Mitochondrial thiamine pyrophosphate carrier</fullName>
    </recommendedName>
    <alternativeName>
        <fullName evidence="11">Solute carrier family 25 member 19</fullName>
    </alternativeName>
</protein>
<keyword evidence="8 13" id="KW-0472">Membrane</keyword>
<dbReference type="SUPFAM" id="SSF103506">
    <property type="entry name" value="Mitochondrial carrier"/>
    <property type="match status" value="1"/>
</dbReference>
<dbReference type="FunFam" id="1.50.40.10:FF:000011">
    <property type="entry name" value="Mitochondrial thiamine pyrophosphate carrier 1"/>
    <property type="match status" value="1"/>
</dbReference>
<keyword evidence="3 14" id="KW-0813">Transport</keyword>
<dbReference type="Gene3D" id="1.50.40.10">
    <property type="entry name" value="Mitochondrial carrier domain"/>
    <property type="match status" value="1"/>
</dbReference>
<dbReference type="PROSITE" id="PS50920">
    <property type="entry name" value="SOLCAR"/>
    <property type="match status" value="3"/>
</dbReference>
<dbReference type="AlphaFoldDB" id="A0A5S6QR53"/>
<dbReference type="InterPro" id="IPR002067">
    <property type="entry name" value="MCP"/>
</dbReference>
<dbReference type="PANTHER" id="PTHR24089">
    <property type="entry name" value="SOLUTE CARRIER FAMILY 25"/>
    <property type="match status" value="1"/>
</dbReference>
<dbReference type="WBParaSite" id="TMUE_2000009639.1">
    <property type="protein sequence ID" value="TMUE_2000009639.1"/>
    <property type="gene ID" value="WBGene00289903"/>
</dbReference>
<evidence type="ECO:0000256" key="9">
    <source>
        <dbReference type="ARBA" id="ARBA00037549"/>
    </source>
</evidence>
<evidence type="ECO:0000256" key="2">
    <source>
        <dbReference type="ARBA" id="ARBA00006375"/>
    </source>
</evidence>
<evidence type="ECO:0000256" key="1">
    <source>
        <dbReference type="ARBA" id="ARBA00004225"/>
    </source>
</evidence>
<name>A0A5S6QR53_TRIMR</name>
<proteinExistence type="inferred from homology"/>
<keyword evidence="6" id="KW-1133">Transmembrane helix</keyword>
<comment type="function">
    <text evidence="9">Mitochondrial transporter mediating uptake of thiamine diphosphate into mitochondria. It is not clear if the antiporter activity is affected by the membrane potential or by the proton electrochemical gradient.</text>
</comment>
<keyword evidence="5" id="KW-0677">Repeat</keyword>
<comment type="catalytic activity">
    <reaction evidence="12">
        <text>thiamine phosphate(out) + thiamine diphosphate(in) = thiamine phosphate(in) + thiamine diphosphate(out)</text>
        <dbReference type="Rhea" id="RHEA:73383"/>
        <dbReference type="ChEBI" id="CHEBI:37575"/>
        <dbReference type="ChEBI" id="CHEBI:58937"/>
    </reaction>
</comment>
<evidence type="ECO:0000256" key="6">
    <source>
        <dbReference type="ARBA" id="ARBA00022989"/>
    </source>
</evidence>
<evidence type="ECO:0000313" key="16">
    <source>
        <dbReference type="WBParaSite" id="TMUE_2000009639.1"/>
    </source>
</evidence>
<evidence type="ECO:0000256" key="10">
    <source>
        <dbReference type="ARBA" id="ARBA00040836"/>
    </source>
</evidence>
<keyword evidence="15" id="KW-1185">Reference proteome</keyword>
<evidence type="ECO:0000256" key="8">
    <source>
        <dbReference type="ARBA" id="ARBA00023136"/>
    </source>
</evidence>